<keyword evidence="4" id="KW-1185">Reference proteome</keyword>
<organism evidence="3 4">
    <name type="scientific">Owenia fusiformis</name>
    <name type="common">Polychaete worm</name>
    <dbReference type="NCBI Taxonomy" id="6347"/>
    <lineage>
        <taxon>Eukaryota</taxon>
        <taxon>Metazoa</taxon>
        <taxon>Spiralia</taxon>
        <taxon>Lophotrochozoa</taxon>
        <taxon>Annelida</taxon>
        <taxon>Polychaeta</taxon>
        <taxon>Sedentaria</taxon>
        <taxon>Canalipalpata</taxon>
        <taxon>Sabellida</taxon>
        <taxon>Oweniida</taxon>
        <taxon>Oweniidae</taxon>
        <taxon>Owenia</taxon>
    </lineage>
</organism>
<proteinExistence type="predicted"/>
<dbReference type="Proteomes" id="UP000749559">
    <property type="component" value="Unassembled WGS sequence"/>
</dbReference>
<dbReference type="Pfam" id="PF04991">
    <property type="entry name" value="LicD"/>
    <property type="match status" value="1"/>
</dbReference>
<evidence type="ECO:0000313" key="4">
    <source>
        <dbReference type="Proteomes" id="UP000749559"/>
    </source>
</evidence>
<evidence type="ECO:0000256" key="1">
    <source>
        <dbReference type="SAM" id="Phobius"/>
    </source>
</evidence>
<keyword evidence="1" id="KW-0812">Transmembrane</keyword>
<keyword evidence="1" id="KW-0472">Membrane</keyword>
<reference evidence="3" key="1">
    <citation type="submission" date="2022-03" db="EMBL/GenBank/DDBJ databases">
        <authorList>
            <person name="Martin C."/>
        </authorList>
    </citation>
    <scope>NUCLEOTIDE SEQUENCE</scope>
</reference>
<gene>
    <name evidence="3" type="ORF">OFUS_LOCUS183</name>
</gene>
<dbReference type="EMBL" id="CAIIXF020000001">
    <property type="protein sequence ID" value="CAH1772415.1"/>
    <property type="molecule type" value="Genomic_DNA"/>
</dbReference>
<dbReference type="InterPro" id="IPR052942">
    <property type="entry name" value="LPS_cholinephosphotransferase"/>
</dbReference>
<comment type="caution">
    <text evidence="3">The sequence shown here is derived from an EMBL/GenBank/DDBJ whole genome shotgun (WGS) entry which is preliminary data.</text>
</comment>
<evidence type="ECO:0000259" key="2">
    <source>
        <dbReference type="Pfam" id="PF04991"/>
    </source>
</evidence>
<name>A0A8S4MVS8_OWEFU</name>
<keyword evidence="1" id="KW-1133">Transmembrane helix</keyword>
<protein>
    <recommendedName>
        <fullName evidence="2">LicD/FKTN/FKRP nucleotidyltransferase domain-containing protein</fullName>
    </recommendedName>
</protein>
<feature type="domain" description="LicD/FKTN/FKRP nucleotidyltransferase" evidence="2">
    <location>
        <begin position="176"/>
        <end position="213"/>
    </location>
</feature>
<dbReference type="PANTHER" id="PTHR43404:SF2">
    <property type="entry name" value="LIPOPOLYSACCHARIDE CHOLINEPHOSPHOTRANSFERASE LICD"/>
    <property type="match status" value="1"/>
</dbReference>
<dbReference type="AlphaFoldDB" id="A0A8S4MVS8"/>
<accession>A0A8S4MVS8</accession>
<dbReference type="PANTHER" id="PTHR43404">
    <property type="entry name" value="LIPOPOLYSACCHARIDE CHOLINEPHOSPHOTRANSFERASE LICD"/>
    <property type="match status" value="1"/>
</dbReference>
<dbReference type="InterPro" id="IPR007074">
    <property type="entry name" value="LicD/FKTN/FKRP_NTP_transf"/>
</dbReference>
<dbReference type="GO" id="GO:0009100">
    <property type="term" value="P:glycoprotein metabolic process"/>
    <property type="evidence" value="ECO:0007669"/>
    <property type="project" value="UniProtKB-ARBA"/>
</dbReference>
<sequence length="382" mass="44295">MLKQYFNKLNLLYCIVILMIIMNGVLYGLYLTGNNYNILPTEITYNSSKQNALPNLLLIINISSKKPNQFDTTEIDESITRASGSIVRTEATSKEIMDITKEPVLIQNGGDNLSLTQTITDLPFENVSFDVTTTGGATRITTTQIPRSYPDVFKPKMTDIEKKIVVEMLDTFDKITKTYNLTYFIYGGTMIGSWRHHGIIPWDDDIDLMMNASQKAQVYTALSSQNPLYQVWRPQGKIFTQDFQWKFYSESSRTIPHYPWWKWPFLDIFFFNENATHLWDHHSKNHGFLLKKSEVFPLSLRPFESLWLASPRQISTALDKWYNMSICASPTWDHQTERYTTSHTSVSCEELYPYFPFVTRTVDCIETLKLGGHVLHSKYVRC</sequence>
<evidence type="ECO:0000313" key="3">
    <source>
        <dbReference type="EMBL" id="CAH1772415.1"/>
    </source>
</evidence>
<feature type="transmembrane region" description="Helical" evidence="1">
    <location>
        <begin position="12"/>
        <end position="30"/>
    </location>
</feature>
<dbReference type="OrthoDB" id="419198at2759"/>